<protein>
    <submittedName>
        <fullName evidence="2">Uncharacterized protein</fullName>
    </submittedName>
</protein>
<feature type="region of interest" description="Disordered" evidence="1">
    <location>
        <begin position="1"/>
        <end position="69"/>
    </location>
</feature>
<dbReference type="STRING" id="1070319.CAGGBEG34_210093"/>
<accession>G2J8X8</accession>
<sequence>MTTSIYKSDGSMRAQDAPARQPEAASEAQQRFKQLLAELKGRSQRAKTAEEDAATERPDCPPGAPAFPLPVHPGQIGAAELHRAEGARSVTGVSAPGNALQADISAVLHALTEAVCSPAAPADSQPTVNSESVSLRVEVLSGGPLTGAQMIVAASQGKVKMTVRVANHEQRTALESIRGAVASKVRSLDQFEIQSEPESDVNV</sequence>
<dbReference type="OrthoDB" id="9840748at2"/>
<feature type="compositionally biased region" description="Basic and acidic residues" evidence="1">
    <location>
        <begin position="47"/>
        <end position="59"/>
    </location>
</feature>
<keyword evidence="3" id="KW-1185">Reference proteome</keyword>
<reference evidence="2 3" key="1">
    <citation type="submission" date="2011-08" db="EMBL/GenBank/DDBJ databases">
        <title>The genome of the obligate endobacterium of an arbuscular mycorrhizal fungus reveals an interphylum network of nutritional interactions.</title>
        <authorList>
            <person name="Ghignone S."/>
            <person name="Salvioli A."/>
            <person name="Anca I."/>
            <person name="Lumini E."/>
            <person name="Ortu G."/>
            <person name="Petiti L."/>
            <person name="Cruveiller S."/>
            <person name="Bianciotto V."/>
            <person name="Piffanelli P."/>
            <person name="Lanfranco L."/>
            <person name="Bonfante P."/>
        </authorList>
    </citation>
    <scope>NUCLEOTIDE SEQUENCE [LARGE SCALE GENOMIC DNA]</scope>
    <source>
        <strain evidence="2 3">BEG34</strain>
    </source>
</reference>
<dbReference type="eggNOG" id="ENOG502ZCRS">
    <property type="taxonomic scope" value="Bacteria"/>
</dbReference>
<evidence type="ECO:0000256" key="1">
    <source>
        <dbReference type="SAM" id="MobiDB-lite"/>
    </source>
</evidence>
<dbReference type="EMBL" id="CAFB01000038">
    <property type="protein sequence ID" value="CCD29225.1"/>
    <property type="molecule type" value="Genomic_DNA"/>
</dbReference>
<dbReference type="AlphaFoldDB" id="G2J8X8"/>
<name>G2J8X8_9BURK</name>
<feature type="compositionally biased region" description="Pro residues" evidence="1">
    <location>
        <begin position="60"/>
        <end position="69"/>
    </location>
</feature>
<evidence type="ECO:0000313" key="2">
    <source>
        <dbReference type="EMBL" id="CCD29225.1"/>
    </source>
</evidence>
<dbReference type="RefSeq" id="WP_006682455.1">
    <property type="nucleotide sequence ID" value="NZ_CAFB01000038.1"/>
</dbReference>
<evidence type="ECO:0000313" key="3">
    <source>
        <dbReference type="Proteomes" id="UP000054051"/>
    </source>
</evidence>
<comment type="caution">
    <text evidence="2">The sequence shown here is derived from an EMBL/GenBank/DDBJ whole genome shotgun (WGS) entry which is preliminary data.</text>
</comment>
<proteinExistence type="predicted"/>
<organism evidence="2 3">
    <name type="scientific">Candidatus Glomeribacter gigasporarum BEG34</name>
    <dbReference type="NCBI Taxonomy" id="1070319"/>
    <lineage>
        <taxon>Bacteria</taxon>
        <taxon>Pseudomonadati</taxon>
        <taxon>Pseudomonadota</taxon>
        <taxon>Betaproteobacteria</taxon>
        <taxon>Burkholderiales</taxon>
        <taxon>Burkholderiaceae</taxon>
        <taxon>Candidatus Glomeribacter</taxon>
    </lineage>
</organism>
<dbReference type="Proteomes" id="UP000054051">
    <property type="component" value="Unassembled WGS sequence"/>
</dbReference>
<gene>
    <name evidence="2" type="ORF">CAGGBEG34_210093</name>
</gene>